<evidence type="ECO:0000313" key="2">
    <source>
        <dbReference type="Proteomes" id="UP001597252"/>
    </source>
</evidence>
<dbReference type="Proteomes" id="UP001597252">
    <property type="component" value="Unassembled WGS sequence"/>
</dbReference>
<proteinExistence type="predicted"/>
<comment type="caution">
    <text evidence="1">The sequence shown here is derived from an EMBL/GenBank/DDBJ whole genome shotgun (WGS) entry which is preliminary data.</text>
</comment>
<dbReference type="RefSeq" id="WP_164508454.1">
    <property type="nucleotide sequence ID" value="NZ_JBHTON010000007.1"/>
</dbReference>
<accession>A0ABW4E4A2</accession>
<keyword evidence="2" id="KW-1185">Reference proteome</keyword>
<protein>
    <submittedName>
        <fullName evidence="1">Uncharacterized protein</fullName>
    </submittedName>
</protein>
<sequence>MNDVIYIVYYANGAEPVRVIKAFRSLARTKEYVGMLMKAPYPGQKPQGYTYAPIHLN</sequence>
<name>A0ABW4E4A2_9LACO</name>
<gene>
    <name evidence="1" type="ORF">ACFQ5J_03920</name>
</gene>
<dbReference type="EMBL" id="JBHTON010000007">
    <property type="protein sequence ID" value="MFD1484379.1"/>
    <property type="molecule type" value="Genomic_DNA"/>
</dbReference>
<evidence type="ECO:0000313" key="1">
    <source>
        <dbReference type="EMBL" id="MFD1484379.1"/>
    </source>
</evidence>
<reference evidence="2" key="1">
    <citation type="journal article" date="2019" name="Int. J. Syst. Evol. Microbiol.">
        <title>The Global Catalogue of Microorganisms (GCM) 10K type strain sequencing project: providing services to taxonomists for standard genome sequencing and annotation.</title>
        <authorList>
            <consortium name="The Broad Institute Genomics Platform"/>
            <consortium name="The Broad Institute Genome Sequencing Center for Infectious Disease"/>
            <person name="Wu L."/>
            <person name="Ma J."/>
        </authorList>
    </citation>
    <scope>NUCLEOTIDE SEQUENCE [LARGE SCALE GENOMIC DNA]</scope>
    <source>
        <strain evidence="2">CCM 8903</strain>
    </source>
</reference>
<organism evidence="1 2">
    <name type="scientific">Lacticaseibacillus baoqingensis</name>
    <dbReference type="NCBI Taxonomy" id="2486013"/>
    <lineage>
        <taxon>Bacteria</taxon>
        <taxon>Bacillati</taxon>
        <taxon>Bacillota</taxon>
        <taxon>Bacilli</taxon>
        <taxon>Lactobacillales</taxon>
        <taxon>Lactobacillaceae</taxon>
        <taxon>Lacticaseibacillus</taxon>
    </lineage>
</organism>